<evidence type="ECO:0000313" key="1">
    <source>
        <dbReference type="EMBL" id="EQB48024.1"/>
    </source>
</evidence>
<protein>
    <submittedName>
        <fullName evidence="1">Uncharacterized protein</fullName>
    </submittedName>
</protein>
<sequence length="49" mass="5553">MNVSLLIFSQPAVHPRNVTVQQSKYVLYRLNYQKHAAAAMTLSVFSSRS</sequence>
<dbReference type="EMBL" id="AMYD01002751">
    <property type="protein sequence ID" value="EQB48024.1"/>
    <property type="molecule type" value="Genomic_DNA"/>
</dbReference>
<name>T0K7Q2_COLGC</name>
<gene>
    <name evidence="1" type="ORF">CGLO_12779</name>
</gene>
<reference evidence="2" key="1">
    <citation type="journal article" date="2013" name="Mol. Plant Microbe Interact.">
        <title>Global aspects of pacC regulation of pathogenicity genes in Colletotrichum gloeosporioides as revealed by transcriptome analysis.</title>
        <authorList>
            <person name="Alkan N."/>
            <person name="Meng X."/>
            <person name="Friedlander G."/>
            <person name="Reuveni E."/>
            <person name="Sukno S."/>
            <person name="Sherman A."/>
            <person name="Thon M."/>
            <person name="Fluhr R."/>
            <person name="Prusky D."/>
        </authorList>
    </citation>
    <scope>NUCLEOTIDE SEQUENCE [LARGE SCALE GENOMIC DNA]</scope>
    <source>
        <strain evidence="2">Cg-14</strain>
    </source>
</reference>
<dbReference type="HOGENOM" id="CLU_3142990_0_0_1"/>
<proteinExistence type="predicted"/>
<dbReference type="Proteomes" id="UP000015530">
    <property type="component" value="Unassembled WGS sequence"/>
</dbReference>
<evidence type="ECO:0000313" key="2">
    <source>
        <dbReference type="Proteomes" id="UP000015530"/>
    </source>
</evidence>
<comment type="caution">
    <text evidence="1">The sequence shown here is derived from an EMBL/GenBank/DDBJ whole genome shotgun (WGS) entry which is preliminary data.</text>
</comment>
<dbReference type="AlphaFoldDB" id="T0K7Q2"/>
<organism evidence="1 2">
    <name type="scientific">Colletotrichum gloeosporioides (strain Cg-14)</name>
    <name type="common">Anthracnose fungus</name>
    <name type="synonym">Glomerella cingulata</name>
    <dbReference type="NCBI Taxonomy" id="1237896"/>
    <lineage>
        <taxon>Eukaryota</taxon>
        <taxon>Fungi</taxon>
        <taxon>Dikarya</taxon>
        <taxon>Ascomycota</taxon>
        <taxon>Pezizomycotina</taxon>
        <taxon>Sordariomycetes</taxon>
        <taxon>Hypocreomycetidae</taxon>
        <taxon>Glomerellales</taxon>
        <taxon>Glomerellaceae</taxon>
        <taxon>Colletotrichum</taxon>
        <taxon>Colletotrichum gloeosporioides species complex</taxon>
    </lineage>
</organism>
<accession>T0K7Q2</accession>